<proteinExistence type="predicted"/>
<name>A0A430FGN2_9BIFI</name>
<organism evidence="2 3">
    <name type="scientific">Bifidobacterium callimiconis</name>
    <dbReference type="NCBI Taxonomy" id="2306973"/>
    <lineage>
        <taxon>Bacteria</taxon>
        <taxon>Bacillati</taxon>
        <taxon>Actinomycetota</taxon>
        <taxon>Actinomycetes</taxon>
        <taxon>Bifidobacteriales</taxon>
        <taxon>Bifidobacteriaceae</taxon>
        <taxon>Bifidobacterium</taxon>
    </lineage>
</organism>
<keyword evidence="1" id="KW-0732">Signal</keyword>
<gene>
    <name evidence="2" type="ORF">D2E23_0613</name>
</gene>
<comment type="caution">
    <text evidence="2">The sequence shown here is derived from an EMBL/GenBank/DDBJ whole genome shotgun (WGS) entry which is preliminary data.</text>
</comment>
<feature type="signal peptide" evidence="1">
    <location>
        <begin position="1"/>
        <end position="24"/>
    </location>
</feature>
<reference evidence="2 3" key="1">
    <citation type="submission" date="2018-09" db="EMBL/GenBank/DDBJ databases">
        <title>Characterization of the phylogenetic diversity of five novel species belonging to the genus Bifidobacterium.</title>
        <authorList>
            <person name="Lugli G.A."/>
            <person name="Duranti S."/>
            <person name="Milani C."/>
        </authorList>
    </citation>
    <scope>NUCLEOTIDE SEQUENCE [LARGE SCALE GENOMIC DNA]</scope>
    <source>
        <strain evidence="2 3">2028B</strain>
    </source>
</reference>
<keyword evidence="3" id="KW-1185">Reference proteome</keyword>
<dbReference type="PROSITE" id="PS51257">
    <property type="entry name" value="PROKAR_LIPOPROTEIN"/>
    <property type="match status" value="1"/>
</dbReference>
<evidence type="ECO:0000313" key="2">
    <source>
        <dbReference type="EMBL" id="RSX52006.1"/>
    </source>
</evidence>
<evidence type="ECO:0000256" key="1">
    <source>
        <dbReference type="SAM" id="SignalP"/>
    </source>
</evidence>
<dbReference type="OrthoDB" id="9927085at2"/>
<evidence type="ECO:0000313" key="3">
    <source>
        <dbReference type="Proteomes" id="UP000288607"/>
    </source>
</evidence>
<dbReference type="EMBL" id="QXGJ01000002">
    <property type="protein sequence ID" value="RSX52006.1"/>
    <property type="molecule type" value="Genomic_DNA"/>
</dbReference>
<dbReference type="Proteomes" id="UP000288607">
    <property type="component" value="Unassembled WGS sequence"/>
</dbReference>
<dbReference type="RefSeq" id="WP_126029534.1">
    <property type="nucleotide sequence ID" value="NZ_QXGJ01000002.1"/>
</dbReference>
<feature type="chain" id="PRO_5019255233" description="Secreted protein" evidence="1">
    <location>
        <begin position="25"/>
        <end position="83"/>
    </location>
</feature>
<sequence length="83" mass="8563">MGQAKRAHRIVAALACMAAVVSLAACGSEPDPCTQSSEAALQECANKMAKDLGIEGMHCAPDSTQAELEACGKRVAQELGMDN</sequence>
<dbReference type="AlphaFoldDB" id="A0A430FGN2"/>
<accession>A0A430FGN2</accession>
<protein>
    <recommendedName>
        <fullName evidence="4">Secreted protein</fullName>
    </recommendedName>
</protein>
<evidence type="ECO:0008006" key="4">
    <source>
        <dbReference type="Google" id="ProtNLM"/>
    </source>
</evidence>